<feature type="transmembrane region" description="Helical" evidence="6">
    <location>
        <begin position="84"/>
        <end position="103"/>
    </location>
</feature>
<dbReference type="InterPro" id="IPR051788">
    <property type="entry name" value="MFS_Transporter"/>
</dbReference>
<feature type="transmembrane region" description="Helical" evidence="6">
    <location>
        <begin position="59"/>
        <end position="77"/>
    </location>
</feature>
<feature type="transmembrane region" description="Helical" evidence="6">
    <location>
        <begin position="109"/>
        <end position="128"/>
    </location>
</feature>
<feature type="transmembrane region" description="Helical" evidence="6">
    <location>
        <begin position="303"/>
        <end position="321"/>
    </location>
</feature>
<feature type="transmembrane region" description="Helical" evidence="6">
    <location>
        <begin position="272"/>
        <end position="291"/>
    </location>
</feature>
<dbReference type="Pfam" id="PF07690">
    <property type="entry name" value="MFS_1"/>
    <property type="match status" value="1"/>
</dbReference>
<dbReference type="Proteomes" id="UP000321181">
    <property type="component" value="Unassembled WGS sequence"/>
</dbReference>
<feature type="transmembrane region" description="Helical" evidence="6">
    <location>
        <begin position="174"/>
        <end position="191"/>
    </location>
</feature>
<dbReference type="EMBL" id="BJYY01000001">
    <property type="protein sequence ID" value="GEO32855.1"/>
    <property type="molecule type" value="Genomic_DNA"/>
</dbReference>
<organism evidence="8 9">
    <name type="scientific">Cellulomonas aerilata</name>
    <dbReference type="NCBI Taxonomy" id="515326"/>
    <lineage>
        <taxon>Bacteria</taxon>
        <taxon>Bacillati</taxon>
        <taxon>Actinomycetota</taxon>
        <taxon>Actinomycetes</taxon>
        <taxon>Micrococcales</taxon>
        <taxon>Cellulomonadaceae</taxon>
        <taxon>Cellulomonas</taxon>
    </lineage>
</organism>
<comment type="caution">
    <text evidence="8">The sequence shown here is derived from an EMBL/GenBank/DDBJ whole genome shotgun (WGS) entry which is preliminary data.</text>
</comment>
<protein>
    <submittedName>
        <fullName evidence="8">MFS transporter</fullName>
    </submittedName>
</protein>
<dbReference type="PANTHER" id="PTHR23514">
    <property type="entry name" value="BYPASS OF STOP CODON PROTEIN 6"/>
    <property type="match status" value="1"/>
</dbReference>
<feature type="transmembrane region" description="Helical" evidence="6">
    <location>
        <begin position="327"/>
        <end position="350"/>
    </location>
</feature>
<accession>A0A512D8X3</accession>
<evidence type="ECO:0000256" key="4">
    <source>
        <dbReference type="ARBA" id="ARBA00023136"/>
    </source>
</evidence>
<reference evidence="8 9" key="1">
    <citation type="submission" date="2019-07" db="EMBL/GenBank/DDBJ databases">
        <title>Whole genome shotgun sequence of Cellulomonas aerilata NBRC 106308.</title>
        <authorList>
            <person name="Hosoyama A."/>
            <person name="Uohara A."/>
            <person name="Ohji S."/>
            <person name="Ichikawa N."/>
        </authorList>
    </citation>
    <scope>NUCLEOTIDE SEQUENCE [LARGE SCALE GENOMIC DNA]</scope>
    <source>
        <strain evidence="8 9">NBRC 106308</strain>
    </source>
</reference>
<evidence type="ECO:0000256" key="5">
    <source>
        <dbReference type="SAM" id="MobiDB-lite"/>
    </source>
</evidence>
<dbReference type="GO" id="GO:0005886">
    <property type="term" value="C:plasma membrane"/>
    <property type="evidence" value="ECO:0007669"/>
    <property type="project" value="UniProtKB-SubCell"/>
</dbReference>
<dbReference type="SUPFAM" id="SSF103473">
    <property type="entry name" value="MFS general substrate transporter"/>
    <property type="match status" value="1"/>
</dbReference>
<keyword evidence="9" id="KW-1185">Reference proteome</keyword>
<evidence type="ECO:0000256" key="6">
    <source>
        <dbReference type="SAM" id="Phobius"/>
    </source>
</evidence>
<feature type="transmembrane region" description="Helical" evidence="6">
    <location>
        <begin position="21"/>
        <end position="39"/>
    </location>
</feature>
<comment type="subcellular location">
    <subcellularLocation>
        <location evidence="1">Cell membrane</location>
        <topology evidence="1">Multi-pass membrane protein</topology>
    </subcellularLocation>
</comment>
<feature type="transmembrane region" description="Helical" evidence="6">
    <location>
        <begin position="149"/>
        <end position="168"/>
    </location>
</feature>
<feature type="domain" description="Major facilitator superfamily (MFS) profile" evidence="7">
    <location>
        <begin position="1"/>
        <end position="414"/>
    </location>
</feature>
<dbReference type="GO" id="GO:0022857">
    <property type="term" value="F:transmembrane transporter activity"/>
    <property type="evidence" value="ECO:0007669"/>
    <property type="project" value="InterPro"/>
</dbReference>
<sequence length="465" mass="47082">MRHDRTVLEVVDGPRLARARWALMGLFMLSGLMFSSWLARLPSVRDALGMSPSELGAVLLAGAVGALLAVTVAGAVVTRWGGRVSLVLSSVGFAVAFVLLGLGPAVGSVPILAVGVFLNGVSFAIGNVPLNVESAGVERRLGRTVLPHFHAAFSVGAVLGSLLGAAMAQLEVGLLAQFVGTGVVGLVWRLASVPHVVLDTAPVVRSAPHGGTSDDVVAVGPRGGGLRTALGAWRERRTVLIGFVIMSAALSEGSANDWLALAVVDGFGRTEAVGAIVFGVFVSAMTLVRILGTRLIDRFGRVLVLRVSGLVSMAGLLVFGFAPSLAIAVAGVVAWGLGAALAVPIGLAAASDDPLRAAGRVSVVSAFSSIAHLAAPPLLGLAAEHVGARHALLLITAAMVVSVLLSREVERPVDQPLDRPDAAPGGARPGSPSADAGEPVPVGVGETDVLPAEGVLVPTRRGAPA</sequence>
<evidence type="ECO:0000256" key="1">
    <source>
        <dbReference type="ARBA" id="ARBA00004651"/>
    </source>
</evidence>
<keyword evidence="4 6" id="KW-0472">Membrane</keyword>
<feature type="transmembrane region" description="Helical" evidence="6">
    <location>
        <begin position="357"/>
        <end position="375"/>
    </location>
</feature>
<name>A0A512D8X3_9CELL</name>
<keyword evidence="3 6" id="KW-1133">Transmembrane helix</keyword>
<dbReference type="CDD" id="cd17393">
    <property type="entry name" value="MFS_MosC_like"/>
    <property type="match status" value="1"/>
</dbReference>
<dbReference type="PROSITE" id="PS50850">
    <property type="entry name" value="MFS"/>
    <property type="match status" value="1"/>
</dbReference>
<dbReference type="Gene3D" id="1.20.1250.20">
    <property type="entry name" value="MFS general substrate transporter like domains"/>
    <property type="match status" value="2"/>
</dbReference>
<dbReference type="InterPro" id="IPR020846">
    <property type="entry name" value="MFS_dom"/>
</dbReference>
<dbReference type="AlphaFoldDB" id="A0A512D8X3"/>
<proteinExistence type="predicted"/>
<evidence type="ECO:0000313" key="8">
    <source>
        <dbReference type="EMBL" id="GEO32855.1"/>
    </source>
</evidence>
<evidence type="ECO:0000259" key="7">
    <source>
        <dbReference type="PROSITE" id="PS50850"/>
    </source>
</evidence>
<gene>
    <name evidence="8" type="ORF">CAE01nite_05800</name>
</gene>
<evidence type="ECO:0000256" key="2">
    <source>
        <dbReference type="ARBA" id="ARBA00022692"/>
    </source>
</evidence>
<evidence type="ECO:0000256" key="3">
    <source>
        <dbReference type="ARBA" id="ARBA00022989"/>
    </source>
</evidence>
<dbReference type="PANTHER" id="PTHR23514:SF13">
    <property type="entry name" value="INNER MEMBRANE PROTEIN YBJJ"/>
    <property type="match status" value="1"/>
</dbReference>
<feature type="transmembrane region" description="Helical" evidence="6">
    <location>
        <begin position="239"/>
        <end position="260"/>
    </location>
</feature>
<feature type="region of interest" description="Disordered" evidence="5">
    <location>
        <begin position="414"/>
        <end position="465"/>
    </location>
</feature>
<dbReference type="InterPro" id="IPR036259">
    <property type="entry name" value="MFS_trans_sf"/>
</dbReference>
<keyword evidence="2 6" id="KW-0812">Transmembrane</keyword>
<feature type="transmembrane region" description="Helical" evidence="6">
    <location>
        <begin position="387"/>
        <end position="405"/>
    </location>
</feature>
<evidence type="ECO:0000313" key="9">
    <source>
        <dbReference type="Proteomes" id="UP000321181"/>
    </source>
</evidence>
<dbReference type="InterPro" id="IPR011701">
    <property type="entry name" value="MFS"/>
</dbReference>